<dbReference type="Gene3D" id="3.90.550.10">
    <property type="entry name" value="Spore Coat Polysaccharide Biosynthesis Protein SpsA, Chain A"/>
    <property type="match status" value="1"/>
</dbReference>
<proteinExistence type="predicted"/>
<dbReference type="AlphaFoldDB" id="A0A2T5GJW0"/>
<dbReference type="PANTHER" id="PTHR43179">
    <property type="entry name" value="RHAMNOSYLTRANSFERASE WBBL"/>
    <property type="match status" value="1"/>
</dbReference>
<reference evidence="2 3" key="1">
    <citation type="submission" date="2018-04" db="EMBL/GenBank/DDBJ databases">
        <title>Genomic Encyclopedia of Type Strains, Phase III (KMG-III): the genomes of soil and plant-associated and newly described type strains.</title>
        <authorList>
            <person name="Whitman W."/>
        </authorList>
    </citation>
    <scope>NUCLEOTIDE SEQUENCE [LARGE SCALE GENOMIC DNA]</scope>
    <source>
        <strain evidence="2 3">MA101b</strain>
    </source>
</reference>
<dbReference type="PANTHER" id="PTHR43179:SF7">
    <property type="entry name" value="RHAMNOSYLTRANSFERASE WBBL"/>
    <property type="match status" value="1"/>
</dbReference>
<dbReference type="EMBL" id="QAOG01000004">
    <property type="protein sequence ID" value="PTQ59605.1"/>
    <property type="molecule type" value="Genomic_DNA"/>
</dbReference>
<organism evidence="2 3">
    <name type="scientific">Sphingomonas aurantiaca</name>
    <dbReference type="NCBI Taxonomy" id="185949"/>
    <lineage>
        <taxon>Bacteria</taxon>
        <taxon>Pseudomonadati</taxon>
        <taxon>Pseudomonadota</taxon>
        <taxon>Alphaproteobacteria</taxon>
        <taxon>Sphingomonadales</taxon>
        <taxon>Sphingomonadaceae</taxon>
        <taxon>Sphingomonas</taxon>
    </lineage>
</organism>
<dbReference type="InterPro" id="IPR029044">
    <property type="entry name" value="Nucleotide-diphossugar_trans"/>
</dbReference>
<gene>
    <name evidence="2" type="ORF">C8J26_2454</name>
</gene>
<dbReference type="GO" id="GO:0016740">
    <property type="term" value="F:transferase activity"/>
    <property type="evidence" value="ECO:0007669"/>
    <property type="project" value="UniProtKB-KW"/>
</dbReference>
<dbReference type="RefSeq" id="WP_107958329.1">
    <property type="nucleotide sequence ID" value="NZ_QAOG01000004.1"/>
</dbReference>
<keyword evidence="2" id="KW-0808">Transferase</keyword>
<protein>
    <submittedName>
        <fullName evidence="2">GT2 family glycosyltransferase</fullName>
    </submittedName>
</protein>
<dbReference type="SUPFAM" id="SSF53448">
    <property type="entry name" value="Nucleotide-diphospho-sugar transferases"/>
    <property type="match status" value="1"/>
</dbReference>
<evidence type="ECO:0000313" key="2">
    <source>
        <dbReference type="EMBL" id="PTQ59605.1"/>
    </source>
</evidence>
<comment type="caution">
    <text evidence="2">The sequence shown here is derived from an EMBL/GenBank/DDBJ whole genome shotgun (WGS) entry which is preliminary data.</text>
</comment>
<feature type="domain" description="Glycosyltransferase 2-like" evidence="1">
    <location>
        <begin position="322"/>
        <end position="503"/>
    </location>
</feature>
<accession>A0A2T5GJW0</accession>
<dbReference type="InterPro" id="IPR001173">
    <property type="entry name" value="Glyco_trans_2-like"/>
</dbReference>
<name>A0A2T5GJW0_9SPHN</name>
<evidence type="ECO:0000259" key="1">
    <source>
        <dbReference type="Pfam" id="PF00535"/>
    </source>
</evidence>
<sequence>MTVETMFIDSGVVVAGKIVLTGWTVGEDDPVTFRLETSDGRVGEAGVECCVRFDRADVAELYGHAAIDVGCAIGIAVEPFAGLDLVGAPLTLTVLDAAGDIVHAQAFAMARLVVGPDGVAADQRWPIDLVIGGALFAPAVARALQWGLDGGCAVETPHIFLDSWARVGGGVIVSGWIENAATRQLVVLTDTLDAARAGSDLATFDRPDVADAMRRRGAAVETSHHGFLTTLPLVDRENALLFVLADHGGRVRPLGALVLAADRIDSVENALNNFTTHFGGGALPSPAVMVRHVRPLLTGQSAPAVTHEVLRLREPTAPPRLSVIVPLYARPFLLRAILANQAAYPAGTEFIYVSDDPRQHLVVRNYLMDRRGLIDRPTTLVINGGNYGFSVANAIGARVASAPLLLFQNSDVWIEDGQALTVATAELDRGRFGIVGFRLLYEDDTLQHDGMVLRRGRHVHDLFAAEHLGKGLPPEPIAADAAMTIGVPAVTGAMMMIARDWYDALGGFDPGYVRGDFEDADLCLRSVAGGRPVGLVRTGGMRHLERQSLVHSGGDALRSAITYLNCIRFNARWHEDLAA</sequence>
<dbReference type="Proteomes" id="UP000244189">
    <property type="component" value="Unassembled WGS sequence"/>
</dbReference>
<dbReference type="Pfam" id="PF00535">
    <property type="entry name" value="Glycos_transf_2"/>
    <property type="match status" value="1"/>
</dbReference>
<keyword evidence="3" id="KW-1185">Reference proteome</keyword>
<evidence type="ECO:0000313" key="3">
    <source>
        <dbReference type="Proteomes" id="UP000244189"/>
    </source>
</evidence>